<dbReference type="HOGENOM" id="CLU_1549618_0_0_1"/>
<keyword evidence="3" id="KW-1185">Reference proteome</keyword>
<evidence type="ECO:0000313" key="3">
    <source>
        <dbReference type="Proteomes" id="UP000015104"/>
    </source>
</evidence>
<feature type="signal peptide" evidence="1">
    <location>
        <begin position="1"/>
        <end position="17"/>
    </location>
</feature>
<dbReference type="EnsemblMetazoa" id="tetur28g01410.1">
    <property type="protein sequence ID" value="tetur28g01410.1"/>
    <property type="gene ID" value="tetur28g01410"/>
</dbReference>
<sequence length="173" mass="18718">MLFFAAILLSLVQFAFLAYNPNDPCFYGVTYCLSRDGSTECTGNNVAKISLSAGQNDKSKHLSVSILAYHSKGSERVTLSLGFNVKGKPYTLYCLSDGADTFKPGKGSWATQDFNCNMKLTLTANSNQVAPVTNKSISIDAATIDKNVPITLGFNDIKAVVAPNLKELSKCWE</sequence>
<organism evidence="2 3">
    <name type="scientific">Tetranychus urticae</name>
    <name type="common">Two-spotted spider mite</name>
    <dbReference type="NCBI Taxonomy" id="32264"/>
    <lineage>
        <taxon>Eukaryota</taxon>
        <taxon>Metazoa</taxon>
        <taxon>Ecdysozoa</taxon>
        <taxon>Arthropoda</taxon>
        <taxon>Chelicerata</taxon>
        <taxon>Arachnida</taxon>
        <taxon>Acari</taxon>
        <taxon>Acariformes</taxon>
        <taxon>Trombidiformes</taxon>
        <taxon>Prostigmata</taxon>
        <taxon>Eleutherengona</taxon>
        <taxon>Raphignathae</taxon>
        <taxon>Tetranychoidea</taxon>
        <taxon>Tetranychidae</taxon>
        <taxon>Tetranychus</taxon>
    </lineage>
</organism>
<keyword evidence="1" id="KW-0732">Signal</keyword>
<dbReference type="AlphaFoldDB" id="T1KZF3"/>
<proteinExistence type="predicted"/>
<feature type="chain" id="PRO_5004581916" evidence="1">
    <location>
        <begin position="18"/>
        <end position="173"/>
    </location>
</feature>
<name>T1KZF3_TETUR</name>
<reference evidence="2" key="2">
    <citation type="submission" date="2015-06" db="UniProtKB">
        <authorList>
            <consortium name="EnsemblMetazoa"/>
        </authorList>
    </citation>
    <scope>IDENTIFICATION</scope>
</reference>
<accession>T1KZF3</accession>
<evidence type="ECO:0000313" key="2">
    <source>
        <dbReference type="EnsemblMetazoa" id="tetur28g01410.1"/>
    </source>
</evidence>
<evidence type="ECO:0000256" key="1">
    <source>
        <dbReference type="SAM" id="SignalP"/>
    </source>
</evidence>
<protein>
    <submittedName>
        <fullName evidence="2">Uncharacterized protein</fullName>
    </submittedName>
</protein>
<dbReference type="Proteomes" id="UP000015104">
    <property type="component" value="Unassembled WGS sequence"/>
</dbReference>
<dbReference type="EMBL" id="CAEY01000739">
    <property type="status" value="NOT_ANNOTATED_CDS"/>
    <property type="molecule type" value="Genomic_DNA"/>
</dbReference>
<reference evidence="3" key="1">
    <citation type="submission" date="2011-08" db="EMBL/GenBank/DDBJ databases">
        <authorList>
            <person name="Rombauts S."/>
        </authorList>
    </citation>
    <scope>NUCLEOTIDE SEQUENCE</scope>
    <source>
        <strain evidence="3">London</strain>
    </source>
</reference>